<evidence type="ECO:0000313" key="10">
    <source>
        <dbReference type="Proteomes" id="UP001207918"/>
    </source>
</evidence>
<evidence type="ECO:0000256" key="7">
    <source>
        <dbReference type="SAM" id="SignalP"/>
    </source>
</evidence>
<name>A0ABT3PJ23_9BACT</name>
<dbReference type="PROSITE" id="PS51257">
    <property type="entry name" value="PROKAR_LIPOPROTEIN"/>
    <property type="match status" value="1"/>
</dbReference>
<dbReference type="InterPro" id="IPR046357">
    <property type="entry name" value="PPIase_dom_sf"/>
</dbReference>
<dbReference type="PANTHER" id="PTHR43811">
    <property type="entry name" value="FKBP-TYPE PEPTIDYL-PROLYL CIS-TRANS ISOMERASE FKPA"/>
    <property type="match status" value="1"/>
</dbReference>
<feature type="chain" id="PRO_5047176150" description="Peptidyl-prolyl cis-trans isomerase" evidence="7">
    <location>
        <begin position="27"/>
        <end position="196"/>
    </location>
</feature>
<gene>
    <name evidence="9" type="ORF">J6I44_03680</name>
</gene>
<keyword evidence="10" id="KW-1185">Reference proteome</keyword>
<dbReference type="EMBL" id="JAGGJA010000002">
    <property type="protein sequence ID" value="MCW9705934.1"/>
    <property type="molecule type" value="Genomic_DNA"/>
</dbReference>
<comment type="caution">
    <text evidence="9">The sequence shown here is derived from an EMBL/GenBank/DDBJ whole genome shotgun (WGS) entry which is preliminary data.</text>
</comment>
<dbReference type="GO" id="GO:0003755">
    <property type="term" value="F:peptidyl-prolyl cis-trans isomerase activity"/>
    <property type="evidence" value="ECO:0007669"/>
    <property type="project" value="UniProtKB-EC"/>
</dbReference>
<dbReference type="RefSeq" id="WP_265764631.1">
    <property type="nucleotide sequence ID" value="NZ_JAGGJA010000002.1"/>
</dbReference>
<feature type="domain" description="PPIase FKBP-type" evidence="8">
    <location>
        <begin position="75"/>
        <end position="195"/>
    </location>
</feature>
<comment type="catalytic activity">
    <reaction evidence="1 5 6">
        <text>[protein]-peptidylproline (omega=180) = [protein]-peptidylproline (omega=0)</text>
        <dbReference type="Rhea" id="RHEA:16237"/>
        <dbReference type="Rhea" id="RHEA-COMP:10747"/>
        <dbReference type="Rhea" id="RHEA-COMP:10748"/>
        <dbReference type="ChEBI" id="CHEBI:83833"/>
        <dbReference type="ChEBI" id="CHEBI:83834"/>
        <dbReference type="EC" id="5.2.1.8"/>
    </reaction>
</comment>
<reference evidence="9 10" key="1">
    <citation type="submission" date="2021-03" db="EMBL/GenBank/DDBJ databases">
        <title>Aliifodinibius sp. nov., a new bacterium isolated from saline soil.</title>
        <authorList>
            <person name="Galisteo C."/>
            <person name="De La Haba R."/>
            <person name="Sanchez-Porro C."/>
            <person name="Ventosa A."/>
        </authorList>
    </citation>
    <scope>NUCLEOTIDE SEQUENCE [LARGE SCALE GENOMIC DNA]</scope>
    <source>
        <strain evidence="9 10">1BSP15-2V2</strain>
    </source>
</reference>
<evidence type="ECO:0000313" key="9">
    <source>
        <dbReference type="EMBL" id="MCW9705934.1"/>
    </source>
</evidence>
<organism evidence="9 10">
    <name type="scientific">Fodinibius salsisoli</name>
    <dbReference type="NCBI Taxonomy" id="2820877"/>
    <lineage>
        <taxon>Bacteria</taxon>
        <taxon>Pseudomonadati</taxon>
        <taxon>Balneolota</taxon>
        <taxon>Balneolia</taxon>
        <taxon>Balneolales</taxon>
        <taxon>Balneolaceae</taxon>
        <taxon>Fodinibius</taxon>
    </lineage>
</organism>
<feature type="signal peptide" evidence="7">
    <location>
        <begin position="1"/>
        <end position="26"/>
    </location>
</feature>
<dbReference type="PANTHER" id="PTHR43811:SF19">
    <property type="entry name" value="39 KDA FK506-BINDING NUCLEAR PROTEIN"/>
    <property type="match status" value="1"/>
</dbReference>
<dbReference type="EC" id="5.2.1.8" evidence="6"/>
<evidence type="ECO:0000256" key="5">
    <source>
        <dbReference type="PROSITE-ProRule" id="PRU00277"/>
    </source>
</evidence>
<evidence type="ECO:0000256" key="1">
    <source>
        <dbReference type="ARBA" id="ARBA00000971"/>
    </source>
</evidence>
<evidence type="ECO:0000256" key="6">
    <source>
        <dbReference type="RuleBase" id="RU003915"/>
    </source>
</evidence>
<evidence type="ECO:0000256" key="3">
    <source>
        <dbReference type="ARBA" id="ARBA00023110"/>
    </source>
</evidence>
<evidence type="ECO:0000256" key="2">
    <source>
        <dbReference type="ARBA" id="ARBA00006577"/>
    </source>
</evidence>
<accession>A0ABT3PJ23</accession>
<proteinExistence type="inferred from homology"/>
<dbReference type="SUPFAM" id="SSF54534">
    <property type="entry name" value="FKBP-like"/>
    <property type="match status" value="1"/>
</dbReference>
<keyword evidence="7" id="KW-0732">Signal</keyword>
<evidence type="ECO:0000259" key="8">
    <source>
        <dbReference type="PROSITE" id="PS50059"/>
    </source>
</evidence>
<protein>
    <recommendedName>
        <fullName evidence="6">Peptidyl-prolyl cis-trans isomerase</fullName>
        <ecNumber evidence="6">5.2.1.8</ecNumber>
    </recommendedName>
</protein>
<evidence type="ECO:0000256" key="4">
    <source>
        <dbReference type="ARBA" id="ARBA00023235"/>
    </source>
</evidence>
<dbReference type="Gene3D" id="3.10.50.40">
    <property type="match status" value="1"/>
</dbReference>
<keyword evidence="3 5" id="KW-0697">Rotamase</keyword>
<comment type="similarity">
    <text evidence="2 6">Belongs to the FKBP-type PPIase family.</text>
</comment>
<dbReference type="Pfam" id="PF00254">
    <property type="entry name" value="FKBP_C"/>
    <property type="match status" value="1"/>
</dbReference>
<keyword evidence="4 5" id="KW-0413">Isomerase</keyword>
<dbReference type="InterPro" id="IPR001179">
    <property type="entry name" value="PPIase_FKBP_dom"/>
</dbReference>
<sequence>MYKLKKSTFVFSIPALLLMFFLQACGDGSTGYYQREFTPPEPYDVSQSVSDTTTADGLEIHVIEEGYGRIEVIHRDRVQVKYTGRIVEEDGSLGDVFDSSYINNQTETTTFNNLTPNPIPSGNGGQISPLVDGFRRGIIKEVSEDTTNILSGMKEGEKRVLIIPPALAYGEADENSSSSLAGRTLRFDVELVQIAE</sequence>
<dbReference type="Proteomes" id="UP001207918">
    <property type="component" value="Unassembled WGS sequence"/>
</dbReference>
<dbReference type="PROSITE" id="PS50059">
    <property type="entry name" value="FKBP_PPIASE"/>
    <property type="match status" value="1"/>
</dbReference>